<protein>
    <recommendedName>
        <fullName evidence="4">DUF4044 domain-containing protein</fullName>
    </recommendedName>
</protein>
<organism evidence="2 3">
    <name type="scientific">Paenibacillus gansuensis</name>
    <dbReference type="NCBI Taxonomy" id="306542"/>
    <lineage>
        <taxon>Bacteria</taxon>
        <taxon>Bacillati</taxon>
        <taxon>Bacillota</taxon>
        <taxon>Bacilli</taxon>
        <taxon>Bacillales</taxon>
        <taxon>Paenibacillaceae</taxon>
        <taxon>Paenibacillus</taxon>
    </lineage>
</organism>
<keyword evidence="1" id="KW-1133">Transmembrane helix</keyword>
<dbReference type="EMBL" id="JBHUME010000008">
    <property type="protein sequence ID" value="MFD2613229.1"/>
    <property type="molecule type" value="Genomic_DNA"/>
</dbReference>
<proteinExistence type="predicted"/>
<accession>A0ABW5PEF8</accession>
<evidence type="ECO:0000313" key="3">
    <source>
        <dbReference type="Proteomes" id="UP001597541"/>
    </source>
</evidence>
<dbReference type="RefSeq" id="WP_377603232.1">
    <property type="nucleotide sequence ID" value="NZ_JBHUME010000008.1"/>
</dbReference>
<keyword evidence="3" id="KW-1185">Reference proteome</keyword>
<evidence type="ECO:0008006" key="4">
    <source>
        <dbReference type="Google" id="ProtNLM"/>
    </source>
</evidence>
<sequence length="44" mass="5106">MSKRKPPVIQHRKKEEVNRKALFWSLLSMGVFVIAVTVLLVLDK</sequence>
<gene>
    <name evidence="2" type="ORF">ACFSUF_12430</name>
</gene>
<keyword evidence="1" id="KW-0812">Transmembrane</keyword>
<dbReference type="Proteomes" id="UP001597541">
    <property type="component" value="Unassembled WGS sequence"/>
</dbReference>
<evidence type="ECO:0000256" key="1">
    <source>
        <dbReference type="SAM" id="Phobius"/>
    </source>
</evidence>
<comment type="caution">
    <text evidence="2">The sequence shown here is derived from an EMBL/GenBank/DDBJ whole genome shotgun (WGS) entry which is preliminary data.</text>
</comment>
<reference evidence="3" key="1">
    <citation type="journal article" date="2019" name="Int. J. Syst. Evol. Microbiol.">
        <title>The Global Catalogue of Microorganisms (GCM) 10K type strain sequencing project: providing services to taxonomists for standard genome sequencing and annotation.</title>
        <authorList>
            <consortium name="The Broad Institute Genomics Platform"/>
            <consortium name="The Broad Institute Genome Sequencing Center for Infectious Disease"/>
            <person name="Wu L."/>
            <person name="Ma J."/>
        </authorList>
    </citation>
    <scope>NUCLEOTIDE SEQUENCE [LARGE SCALE GENOMIC DNA]</scope>
    <source>
        <strain evidence="3">KCTC 3950</strain>
    </source>
</reference>
<name>A0ABW5PEF8_9BACL</name>
<keyword evidence="1" id="KW-0472">Membrane</keyword>
<evidence type="ECO:0000313" key="2">
    <source>
        <dbReference type="EMBL" id="MFD2613229.1"/>
    </source>
</evidence>
<feature type="transmembrane region" description="Helical" evidence="1">
    <location>
        <begin position="21"/>
        <end position="42"/>
    </location>
</feature>